<accession>A0A1T4V5G9</accession>
<dbReference type="InterPro" id="IPR036764">
    <property type="entry name" value="Peptidase_Prp_sf"/>
</dbReference>
<evidence type="ECO:0000256" key="6">
    <source>
        <dbReference type="ARBA" id="ARBA00044538"/>
    </source>
</evidence>
<organism evidence="7 8">
    <name type="scientific">Eubacterium uniforme</name>
    <dbReference type="NCBI Taxonomy" id="39495"/>
    <lineage>
        <taxon>Bacteria</taxon>
        <taxon>Bacillati</taxon>
        <taxon>Bacillota</taxon>
        <taxon>Clostridia</taxon>
        <taxon>Eubacteriales</taxon>
        <taxon>Eubacteriaceae</taxon>
        <taxon>Eubacterium</taxon>
    </lineage>
</organism>
<reference evidence="7 8" key="1">
    <citation type="submission" date="2017-02" db="EMBL/GenBank/DDBJ databases">
        <authorList>
            <person name="Peterson S.W."/>
        </authorList>
    </citation>
    <scope>NUCLEOTIDE SEQUENCE [LARGE SCALE GENOMIC DNA]</scope>
    <source>
        <strain evidence="7 8">ATCC 35992</strain>
    </source>
</reference>
<comment type="similarity">
    <text evidence="5">Belongs to the Prp family.</text>
</comment>
<dbReference type="Gene3D" id="3.30.70.1490">
    <property type="entry name" value="Cysteine protease Prp"/>
    <property type="match status" value="1"/>
</dbReference>
<keyword evidence="3" id="KW-0378">Hydrolase</keyword>
<dbReference type="Pfam" id="PF04327">
    <property type="entry name" value="Peptidase_Prp"/>
    <property type="match status" value="1"/>
</dbReference>
<keyword evidence="4" id="KW-0788">Thiol protease</keyword>
<dbReference type="CDD" id="cd16332">
    <property type="entry name" value="Prp-like"/>
    <property type="match status" value="1"/>
</dbReference>
<evidence type="ECO:0000256" key="4">
    <source>
        <dbReference type="ARBA" id="ARBA00022807"/>
    </source>
</evidence>
<dbReference type="GO" id="GO:0006508">
    <property type="term" value="P:proteolysis"/>
    <property type="evidence" value="ECO:0007669"/>
    <property type="project" value="UniProtKB-KW"/>
</dbReference>
<evidence type="ECO:0000256" key="2">
    <source>
        <dbReference type="ARBA" id="ARBA00022670"/>
    </source>
</evidence>
<evidence type="ECO:0000313" key="7">
    <source>
        <dbReference type="EMBL" id="SKA60215.1"/>
    </source>
</evidence>
<dbReference type="GO" id="GO:0042254">
    <property type="term" value="P:ribosome biogenesis"/>
    <property type="evidence" value="ECO:0007669"/>
    <property type="project" value="UniProtKB-KW"/>
</dbReference>
<evidence type="ECO:0000313" key="8">
    <source>
        <dbReference type="Proteomes" id="UP000190814"/>
    </source>
</evidence>
<dbReference type="GO" id="GO:0008234">
    <property type="term" value="F:cysteine-type peptidase activity"/>
    <property type="evidence" value="ECO:0007669"/>
    <property type="project" value="UniProtKB-KW"/>
</dbReference>
<gene>
    <name evidence="7" type="ORF">SAMN02745111_00210</name>
</gene>
<evidence type="ECO:0000256" key="1">
    <source>
        <dbReference type="ARBA" id="ARBA00022517"/>
    </source>
</evidence>
<dbReference type="STRING" id="39495.SAMN02745111_00210"/>
<dbReference type="PANTHER" id="PTHR39178">
    <property type="entry name" value="HYPOTHETICAL RIBOSOME-ASSOCIATED PROTEIN"/>
    <property type="match status" value="1"/>
</dbReference>
<protein>
    <recommendedName>
        <fullName evidence="6">Ribosomal processing cysteine protease Prp</fullName>
    </recommendedName>
</protein>
<keyword evidence="2" id="KW-0645">Protease</keyword>
<keyword evidence="1" id="KW-0690">Ribosome biogenesis</keyword>
<dbReference type="PANTHER" id="PTHR39178:SF1">
    <property type="entry name" value="RIBOSOMAL-PROCESSING CYSTEINE PROTEASE PRP"/>
    <property type="match status" value="1"/>
</dbReference>
<dbReference type="InterPro" id="IPR007422">
    <property type="entry name" value="Peptidase_Prp"/>
</dbReference>
<dbReference type="RefSeq" id="WP_078765101.1">
    <property type="nucleotide sequence ID" value="NZ_FUXZ01000002.1"/>
</dbReference>
<sequence>MINAIFVKKSDNIIGFEVSGHSDYSERGTDIYCASVSALVINTINSIEEFTDDEFESFADEEDGILGLNFKSNPSENSRLLVNSLELGLKYISDSCDGKYLKIKYKEV</sequence>
<dbReference type="AlphaFoldDB" id="A0A1T4V5G9"/>
<dbReference type="SUPFAM" id="SSF118010">
    <property type="entry name" value="TM1457-like"/>
    <property type="match status" value="1"/>
</dbReference>
<proteinExistence type="inferred from homology"/>
<dbReference type="EMBL" id="FUXZ01000002">
    <property type="protein sequence ID" value="SKA60215.1"/>
    <property type="molecule type" value="Genomic_DNA"/>
</dbReference>
<evidence type="ECO:0000256" key="3">
    <source>
        <dbReference type="ARBA" id="ARBA00022801"/>
    </source>
</evidence>
<keyword evidence="8" id="KW-1185">Reference proteome</keyword>
<evidence type="ECO:0000256" key="5">
    <source>
        <dbReference type="ARBA" id="ARBA00044503"/>
    </source>
</evidence>
<dbReference type="Proteomes" id="UP000190814">
    <property type="component" value="Unassembled WGS sequence"/>
</dbReference>
<name>A0A1T4V5G9_9FIRM</name>
<dbReference type="OrthoDB" id="48998at2"/>